<evidence type="ECO:0000313" key="3">
    <source>
        <dbReference type="Proteomes" id="UP000077521"/>
    </source>
</evidence>
<organism evidence="2 3">
    <name type="scientific">Tilletia indica</name>
    <dbReference type="NCBI Taxonomy" id="43049"/>
    <lineage>
        <taxon>Eukaryota</taxon>
        <taxon>Fungi</taxon>
        <taxon>Dikarya</taxon>
        <taxon>Basidiomycota</taxon>
        <taxon>Ustilaginomycotina</taxon>
        <taxon>Exobasidiomycetes</taxon>
        <taxon>Tilletiales</taxon>
        <taxon>Tilletiaceae</taxon>
        <taxon>Tilletia</taxon>
    </lineage>
</organism>
<dbReference type="Gene3D" id="3.40.1110.10">
    <property type="entry name" value="Calcium-transporting ATPase, cytoplasmic domain N"/>
    <property type="match status" value="1"/>
</dbReference>
<dbReference type="EMBL" id="LWDF02001870">
    <property type="protein sequence ID" value="KAE8237239.1"/>
    <property type="molecule type" value="Genomic_DNA"/>
</dbReference>
<dbReference type="AlphaFoldDB" id="A0A8T8SCP1"/>
<dbReference type="InterPro" id="IPR023299">
    <property type="entry name" value="ATPase_P-typ_cyto_dom_N"/>
</dbReference>
<dbReference type="PANTHER" id="PTHR42861">
    <property type="entry name" value="CALCIUM-TRANSPORTING ATPASE"/>
    <property type="match status" value="1"/>
</dbReference>
<evidence type="ECO:0000313" key="2">
    <source>
        <dbReference type="EMBL" id="KAE8237239.1"/>
    </source>
</evidence>
<comment type="caution">
    <text evidence="2">The sequence shown here is derived from an EMBL/GenBank/DDBJ whole genome shotgun (WGS) entry which is preliminary data.</text>
</comment>
<feature type="compositionally biased region" description="Polar residues" evidence="1">
    <location>
        <begin position="215"/>
        <end position="235"/>
    </location>
</feature>
<dbReference type="Proteomes" id="UP000077521">
    <property type="component" value="Unassembled WGS sequence"/>
</dbReference>
<reference evidence="2" key="1">
    <citation type="submission" date="2016-04" db="EMBL/GenBank/DDBJ databases">
        <authorList>
            <person name="Nguyen H.D."/>
            <person name="Samba Siva P."/>
            <person name="Cullis J."/>
            <person name="Levesque C.A."/>
            <person name="Hambleton S."/>
        </authorList>
    </citation>
    <scope>NUCLEOTIDE SEQUENCE</scope>
    <source>
        <strain evidence="2">DAOMC 236416</strain>
    </source>
</reference>
<dbReference type="Gene3D" id="3.40.50.1000">
    <property type="entry name" value="HAD superfamily/HAD-like"/>
    <property type="match status" value="1"/>
</dbReference>
<gene>
    <name evidence="2" type="ORF">A4X13_0g8860</name>
</gene>
<dbReference type="GO" id="GO:0000166">
    <property type="term" value="F:nucleotide binding"/>
    <property type="evidence" value="ECO:0007669"/>
    <property type="project" value="InterPro"/>
</dbReference>
<reference evidence="2" key="2">
    <citation type="journal article" date="2019" name="IMA Fungus">
        <title>Genome sequencing and comparison of five Tilletia species to identify candidate genes for the detection of regulated species infecting wheat.</title>
        <authorList>
            <person name="Nguyen H.D.T."/>
            <person name="Sultana T."/>
            <person name="Kesanakurti P."/>
            <person name="Hambleton S."/>
        </authorList>
    </citation>
    <scope>NUCLEOTIDE SEQUENCE</scope>
    <source>
        <strain evidence="2">DAOMC 236416</strain>
    </source>
</reference>
<evidence type="ECO:0000256" key="1">
    <source>
        <dbReference type="SAM" id="MobiDB-lite"/>
    </source>
</evidence>
<proteinExistence type="predicted"/>
<feature type="region of interest" description="Disordered" evidence="1">
    <location>
        <begin position="213"/>
        <end position="249"/>
    </location>
</feature>
<name>A0A8T8SCP1_9BASI</name>
<accession>A0A8T8SCP1</accession>
<keyword evidence="3" id="KW-1185">Reference proteome</keyword>
<protein>
    <submittedName>
        <fullName evidence="2">Uncharacterized protein</fullName>
    </submittedName>
</protein>
<sequence length="352" mass="37958">MEPYPYGLTFSTHLSISLCWVIDAAAMVVITLSNGVGGASDWPDHLGIVLLLLARATITIRTSLAALIDSLAPKVKAKRCKWLAIDRIELSRETGSTCEAEVFAIATGPNTFFGRAASQVEESNHEAGHPQHPLVKIGMHSLSPTTISVIDPMIVQRAALVLIFEGILTATPTALAVSLAIGAERSAKRKALGIHTAPIEKIPVVTILDSDKTSTVKTSKITNDPETGKLSSKGQAHQRGDHSRLRASASNRTPILSNRCRGHLAQLRPAPRHDGFSHRDCSCIIRIIHRPARSRRRRILEFRRSRSPQVLLLPTLSLSSIPSTVLSSAYQVSTAQRPIIPTAPTTSPGSTS</sequence>
<dbReference type="InterPro" id="IPR023214">
    <property type="entry name" value="HAD_sf"/>
</dbReference>
<dbReference type="Gene3D" id="1.20.1110.10">
    <property type="entry name" value="Calcium-transporting ATPase, transmembrane domain"/>
    <property type="match status" value="2"/>
</dbReference>